<dbReference type="AlphaFoldDB" id="A0A060QD04"/>
<name>A0A060QD04_9PROT</name>
<organism evidence="1 2">
    <name type="scientific">Asaia bogorensis</name>
    <dbReference type="NCBI Taxonomy" id="91915"/>
    <lineage>
        <taxon>Bacteria</taxon>
        <taxon>Pseudomonadati</taxon>
        <taxon>Pseudomonadota</taxon>
        <taxon>Alphaproteobacteria</taxon>
        <taxon>Acetobacterales</taxon>
        <taxon>Acetobacteraceae</taxon>
        <taxon>Asaia</taxon>
    </lineage>
</organism>
<sequence>MAVCLQVLPPSQAESLRTSRSDIGPFYQARSLMFPLPCAMF</sequence>
<gene>
    <name evidence="1" type="ORF">ASAP_0745</name>
</gene>
<evidence type="ECO:0000313" key="1">
    <source>
        <dbReference type="EMBL" id="CDG38790.1"/>
    </source>
</evidence>
<reference evidence="1 2" key="2">
    <citation type="journal article" date="2014" name="PLoS ONE">
        <title>Evolution of mitochondria reconstructed from the energy metabolism of living bacteria.</title>
        <authorList>
            <person name="Degli Esposti M."/>
            <person name="Chouaia B."/>
            <person name="Comandatore F."/>
            <person name="Crotti E."/>
            <person name="Sassera D."/>
            <person name="Lievens P.M."/>
            <person name="Daffonchio D."/>
            <person name="Bandi C."/>
        </authorList>
    </citation>
    <scope>NUCLEOTIDE SEQUENCE [LARGE SCALE GENOMIC DNA]</scope>
    <source>
        <strain evidence="1 2">SF2.1</strain>
    </source>
</reference>
<dbReference type="EMBL" id="CBLX010000004">
    <property type="protein sequence ID" value="CDG38790.1"/>
    <property type="molecule type" value="Genomic_DNA"/>
</dbReference>
<proteinExistence type="predicted"/>
<accession>A0A060QD04</accession>
<dbReference type="Proteomes" id="UP000027583">
    <property type="component" value="Unassembled WGS sequence"/>
</dbReference>
<comment type="caution">
    <text evidence="1">The sequence shown here is derived from an EMBL/GenBank/DDBJ whole genome shotgun (WGS) entry which is preliminary data.</text>
</comment>
<protein>
    <submittedName>
        <fullName evidence="1">Uncharacterized protein</fullName>
    </submittedName>
</protein>
<evidence type="ECO:0000313" key="2">
    <source>
        <dbReference type="Proteomes" id="UP000027583"/>
    </source>
</evidence>
<reference evidence="1 2" key="1">
    <citation type="journal article" date="2014" name="Genome Biol. Evol.">
        <title>Acetic acid bacteria genomes reveal functional traits for adaptation to life in insect guts.</title>
        <authorList>
            <person name="Chouaia B."/>
            <person name="Gaiarsa S."/>
            <person name="Crotti E."/>
            <person name="Comandatore F."/>
            <person name="Degli Esposti M."/>
            <person name="Ricci I."/>
            <person name="Alma A."/>
            <person name="Favia G."/>
            <person name="Bandi C."/>
            <person name="Daffonchio D."/>
        </authorList>
    </citation>
    <scope>NUCLEOTIDE SEQUENCE [LARGE SCALE GENOMIC DNA]</scope>
    <source>
        <strain evidence="1 2">SF2.1</strain>
    </source>
</reference>